<evidence type="ECO:0000313" key="1">
    <source>
        <dbReference type="EMBL" id="MDM7853304.1"/>
    </source>
</evidence>
<proteinExistence type="predicted"/>
<dbReference type="EMBL" id="JAUCGQ010000001">
    <property type="protein sequence ID" value="MDM7853304.1"/>
    <property type="molecule type" value="Genomic_DNA"/>
</dbReference>
<comment type="caution">
    <text evidence="1">The sequence shown here is derived from an EMBL/GenBank/DDBJ whole genome shotgun (WGS) entry which is preliminary data.</text>
</comment>
<evidence type="ECO:0000313" key="2">
    <source>
        <dbReference type="Proteomes" id="UP001529338"/>
    </source>
</evidence>
<accession>A0ABT7SCR5</accession>
<sequence>MTNDLDLVITGADREWISVVGAPHAPQADGVDPESGTWFIRARLDG</sequence>
<organism evidence="1 2">
    <name type="scientific">Cellulomonas alba</name>
    <dbReference type="NCBI Taxonomy" id="3053467"/>
    <lineage>
        <taxon>Bacteria</taxon>
        <taxon>Bacillati</taxon>
        <taxon>Actinomycetota</taxon>
        <taxon>Actinomycetes</taxon>
        <taxon>Micrococcales</taxon>
        <taxon>Cellulomonadaceae</taxon>
        <taxon>Cellulomonas</taxon>
    </lineage>
</organism>
<name>A0ABT7SCR5_9CELL</name>
<gene>
    <name evidence="1" type="ORF">QRT04_00015</name>
</gene>
<dbReference type="Proteomes" id="UP001529338">
    <property type="component" value="Unassembled WGS sequence"/>
</dbReference>
<protein>
    <submittedName>
        <fullName evidence="1">Uncharacterized protein</fullName>
    </submittedName>
</protein>
<reference evidence="1 2" key="1">
    <citation type="submission" date="2023-06" db="EMBL/GenBank/DDBJ databases">
        <title>Cellulomonas sp. MW4 Whole genome sequence.</title>
        <authorList>
            <person name="Park S."/>
        </authorList>
    </citation>
    <scope>NUCLEOTIDE SEQUENCE [LARGE SCALE GENOMIC DNA]</scope>
    <source>
        <strain evidence="1 2">MW4</strain>
    </source>
</reference>
<keyword evidence="2" id="KW-1185">Reference proteome</keyword>
<dbReference type="RefSeq" id="WP_289452832.1">
    <property type="nucleotide sequence ID" value="NZ_JAUCGQ010000001.1"/>
</dbReference>